<dbReference type="Gene3D" id="2.40.50.90">
    <property type="match status" value="1"/>
</dbReference>
<accession>A0A1G7FLL7</accession>
<dbReference type="Pfam" id="PF00565">
    <property type="entry name" value="SNase"/>
    <property type="match status" value="1"/>
</dbReference>
<sequence length="186" mass="20191">MARSGLRVSSGGFLRDGRLVLIGLALGLALPHVADWRQVGDAVAGEIGVTDLERVLRRLWPGQWAPMGEAASGRFVRCRRGERADCVVDGDTFRMGGDTIRIADIDTPETHPPRCAAEARKGEAATERMRELLSAGPFVMEPQPRARDKYGRKLAVVSRDGVSLGAQLVEEGLARPYAGGKRRGWC</sequence>
<dbReference type="PROSITE" id="PS50830">
    <property type="entry name" value="TNASE_3"/>
    <property type="match status" value="1"/>
</dbReference>
<evidence type="ECO:0000313" key="2">
    <source>
        <dbReference type="Proteomes" id="UP000323502"/>
    </source>
</evidence>
<dbReference type="EMBL" id="FNBI01000001">
    <property type="protein sequence ID" value="SDE76827.1"/>
    <property type="molecule type" value="Genomic_DNA"/>
</dbReference>
<dbReference type="SMART" id="SM00318">
    <property type="entry name" value="SNc"/>
    <property type="match status" value="1"/>
</dbReference>
<dbReference type="SUPFAM" id="SSF50199">
    <property type="entry name" value="Staphylococcal nuclease"/>
    <property type="match status" value="1"/>
</dbReference>
<protein>
    <submittedName>
        <fullName evidence="1">Nuclease homologue</fullName>
    </submittedName>
</protein>
<evidence type="ECO:0000313" key="1">
    <source>
        <dbReference type="EMBL" id="SDE76827.1"/>
    </source>
</evidence>
<dbReference type="Proteomes" id="UP000323502">
    <property type="component" value="Unassembled WGS sequence"/>
</dbReference>
<keyword evidence="2" id="KW-1185">Reference proteome</keyword>
<dbReference type="AlphaFoldDB" id="A0A1G7FLL7"/>
<proteinExistence type="predicted"/>
<reference evidence="1 2" key="1">
    <citation type="submission" date="2016-10" db="EMBL/GenBank/DDBJ databases">
        <authorList>
            <person name="Varghese N."/>
            <person name="Submissions S."/>
        </authorList>
    </citation>
    <scope>NUCLEOTIDE SEQUENCE [LARGE SCALE GENOMIC DNA]</scope>
    <source>
        <strain evidence="1 2">S7-754</strain>
    </source>
</reference>
<organism evidence="1 2">
    <name type="scientific">Sphingomonas carotinifaciens</name>
    <dbReference type="NCBI Taxonomy" id="1166323"/>
    <lineage>
        <taxon>Bacteria</taxon>
        <taxon>Pseudomonadati</taxon>
        <taxon>Pseudomonadota</taxon>
        <taxon>Alphaproteobacteria</taxon>
        <taxon>Sphingomonadales</taxon>
        <taxon>Sphingomonadaceae</taxon>
        <taxon>Sphingomonas</taxon>
    </lineage>
</organism>
<dbReference type="RefSeq" id="WP_235903841.1">
    <property type="nucleotide sequence ID" value="NZ_FNBI01000001.1"/>
</dbReference>
<gene>
    <name evidence="1" type="ORF">SAMN05216557_101461</name>
</gene>
<dbReference type="InterPro" id="IPR035437">
    <property type="entry name" value="SNase_OB-fold_sf"/>
</dbReference>
<dbReference type="InterPro" id="IPR016071">
    <property type="entry name" value="Staphylococal_nuclease_OB-fold"/>
</dbReference>
<name>A0A1G7FLL7_9SPHN</name>